<dbReference type="InterPro" id="IPR036249">
    <property type="entry name" value="Thioredoxin-like_sf"/>
</dbReference>
<organism evidence="2 3">
    <name type="scientific">Methanolobus halotolerans</name>
    <dbReference type="NCBI Taxonomy" id="2052935"/>
    <lineage>
        <taxon>Archaea</taxon>
        <taxon>Methanobacteriati</taxon>
        <taxon>Methanobacteriota</taxon>
        <taxon>Stenosarchaea group</taxon>
        <taxon>Methanomicrobia</taxon>
        <taxon>Methanosarcinales</taxon>
        <taxon>Methanosarcinaceae</taxon>
        <taxon>Methanolobus</taxon>
    </lineage>
</organism>
<dbReference type="PANTHER" id="PTHR45663:SF11">
    <property type="entry name" value="GEO12009P1"/>
    <property type="match status" value="1"/>
</dbReference>
<keyword evidence="3" id="KW-1185">Reference proteome</keyword>
<dbReference type="OrthoDB" id="35385at2157"/>
<sequence length="303" mass="33116">MNRMTLQLISLVILIILFSGCVDINGSDADTSTQEYAGLIEVSSPEQIDQALASGPVLVELGSASCSACVAQKAVMEEIASEYQDQASVMYVDTRNARSLAMRFGVGYVPDSFVIVDMRDGQYIYMGDDGQNTTDRNGARFVGLTRKETLTATLDQAIEVRQGEVDLFEEEETSPAEMVEVTSFEEINQTLVTGPVLVEVGSESCSACVAQKPIMEEIATEYQGQARVLYIDTRRGAELAVWLGAGYVPDSFVIVDIENGQYVYMRPDGQTTNDRNGARFLGPAEKEPLVQTLKKAIEARQKS</sequence>
<dbReference type="InterPro" id="IPR013766">
    <property type="entry name" value="Thioredoxin_domain"/>
</dbReference>
<protein>
    <recommendedName>
        <fullName evidence="1">Thioredoxin domain-containing protein</fullName>
    </recommendedName>
</protein>
<comment type="caution">
    <text evidence="2">The sequence shown here is derived from an EMBL/GenBank/DDBJ whole genome shotgun (WGS) entry which is preliminary data.</text>
</comment>
<proteinExistence type="predicted"/>
<feature type="domain" description="Thioredoxin" evidence="1">
    <location>
        <begin position="22"/>
        <end position="159"/>
    </location>
</feature>
<accession>A0A4E0QCV9</accession>
<dbReference type="PROSITE" id="PS51352">
    <property type="entry name" value="THIOREDOXIN_2"/>
    <property type="match status" value="1"/>
</dbReference>
<dbReference type="CDD" id="cd02947">
    <property type="entry name" value="TRX_family"/>
    <property type="match status" value="2"/>
</dbReference>
<evidence type="ECO:0000313" key="3">
    <source>
        <dbReference type="Proteomes" id="UP000297295"/>
    </source>
</evidence>
<dbReference type="GO" id="GO:0015035">
    <property type="term" value="F:protein-disulfide reductase activity"/>
    <property type="evidence" value="ECO:0007669"/>
    <property type="project" value="TreeGrafter"/>
</dbReference>
<dbReference type="GO" id="GO:0005737">
    <property type="term" value="C:cytoplasm"/>
    <property type="evidence" value="ECO:0007669"/>
    <property type="project" value="TreeGrafter"/>
</dbReference>
<reference evidence="2 3" key="1">
    <citation type="submission" date="2017-11" db="EMBL/GenBank/DDBJ databases">
        <title>Isolation and Characterization of Methanogenic Archaea from Saline Meromictic Lake at Siberia.</title>
        <authorList>
            <person name="Shen Y."/>
            <person name="Huang H.-H."/>
            <person name="Lai M.-C."/>
            <person name="Chen S.-C."/>
        </authorList>
    </citation>
    <scope>NUCLEOTIDE SEQUENCE [LARGE SCALE GENOMIC DNA]</scope>
    <source>
        <strain evidence="2 3">SY-01</strain>
    </source>
</reference>
<dbReference type="EMBL" id="PGGK01000002">
    <property type="protein sequence ID" value="TGC11087.1"/>
    <property type="molecule type" value="Genomic_DNA"/>
</dbReference>
<dbReference type="AlphaFoldDB" id="A0A4E0QCV9"/>
<name>A0A4E0QCV9_9EURY</name>
<dbReference type="PROSITE" id="PS51257">
    <property type="entry name" value="PROKAR_LIPOPROTEIN"/>
    <property type="match status" value="1"/>
</dbReference>
<evidence type="ECO:0000313" key="2">
    <source>
        <dbReference type="EMBL" id="TGC11087.1"/>
    </source>
</evidence>
<dbReference type="PANTHER" id="PTHR45663">
    <property type="entry name" value="GEO12009P1"/>
    <property type="match status" value="1"/>
</dbReference>
<dbReference type="Pfam" id="PF00085">
    <property type="entry name" value="Thioredoxin"/>
    <property type="match status" value="1"/>
</dbReference>
<dbReference type="Gene3D" id="3.40.30.10">
    <property type="entry name" value="Glutaredoxin"/>
    <property type="match status" value="2"/>
</dbReference>
<dbReference type="SUPFAM" id="SSF52833">
    <property type="entry name" value="Thioredoxin-like"/>
    <property type="match status" value="2"/>
</dbReference>
<dbReference type="Proteomes" id="UP000297295">
    <property type="component" value="Unassembled WGS sequence"/>
</dbReference>
<gene>
    <name evidence="2" type="ORF">CUN85_02770</name>
</gene>
<dbReference type="RefSeq" id="WP_135388753.1">
    <property type="nucleotide sequence ID" value="NZ_PGGK01000002.1"/>
</dbReference>
<evidence type="ECO:0000259" key="1">
    <source>
        <dbReference type="PROSITE" id="PS51352"/>
    </source>
</evidence>